<reference evidence="1" key="1">
    <citation type="submission" date="2022-05" db="EMBL/GenBank/DDBJ databases">
        <title>Comparative Genomics of Spacecraft Associated Microbes.</title>
        <authorList>
            <person name="Tran M.T."/>
            <person name="Wright A."/>
            <person name="Seuylemezian A."/>
            <person name="Eisen J."/>
            <person name="Coil D."/>
        </authorList>
    </citation>
    <scope>NUCLEOTIDE SEQUENCE</scope>
    <source>
        <strain evidence="1">214.1.1</strain>
    </source>
</reference>
<name>A0A9X2DT84_9BACI</name>
<gene>
    <name evidence="1" type="ORF">M3202_19670</name>
</gene>
<organism evidence="1 2">
    <name type="scientific">Halalkalibacter oceani</name>
    <dbReference type="NCBI Taxonomy" id="1653776"/>
    <lineage>
        <taxon>Bacteria</taxon>
        <taxon>Bacillati</taxon>
        <taxon>Bacillota</taxon>
        <taxon>Bacilli</taxon>
        <taxon>Bacillales</taxon>
        <taxon>Bacillaceae</taxon>
        <taxon>Halalkalibacter</taxon>
    </lineage>
</organism>
<protein>
    <submittedName>
        <fullName evidence="1">Uncharacterized protein</fullName>
    </submittedName>
</protein>
<keyword evidence="2" id="KW-1185">Reference proteome</keyword>
<dbReference type="RefSeq" id="WP_251224937.1">
    <property type="nucleotide sequence ID" value="NZ_JAMBOL010000033.1"/>
</dbReference>
<dbReference type="EMBL" id="JAMBOL010000033">
    <property type="protein sequence ID" value="MCM3716266.1"/>
    <property type="molecule type" value="Genomic_DNA"/>
</dbReference>
<sequence length="68" mass="7939">MGCSNLIPELFNIVEVIKPPDEVIRQINELEKIEQQSLLHDLSMMIKDDMTICLITHKLKQCNIFLEE</sequence>
<dbReference type="Proteomes" id="UP001139179">
    <property type="component" value="Unassembled WGS sequence"/>
</dbReference>
<evidence type="ECO:0000313" key="1">
    <source>
        <dbReference type="EMBL" id="MCM3716266.1"/>
    </source>
</evidence>
<proteinExistence type="predicted"/>
<dbReference type="AlphaFoldDB" id="A0A9X2DT84"/>
<evidence type="ECO:0000313" key="2">
    <source>
        <dbReference type="Proteomes" id="UP001139179"/>
    </source>
</evidence>
<comment type="caution">
    <text evidence="1">The sequence shown here is derived from an EMBL/GenBank/DDBJ whole genome shotgun (WGS) entry which is preliminary data.</text>
</comment>
<accession>A0A9X2DT84</accession>